<organism evidence="7 8">
    <name type="scientific">Candidatus Viridilinea halotolerans</name>
    <dbReference type="NCBI Taxonomy" id="2491704"/>
    <lineage>
        <taxon>Bacteria</taxon>
        <taxon>Bacillati</taxon>
        <taxon>Chloroflexota</taxon>
        <taxon>Chloroflexia</taxon>
        <taxon>Chloroflexales</taxon>
        <taxon>Chloroflexineae</taxon>
        <taxon>Oscillochloridaceae</taxon>
        <taxon>Candidatus Viridilinea</taxon>
    </lineage>
</organism>
<reference evidence="7 8" key="1">
    <citation type="submission" date="2018-12" db="EMBL/GenBank/DDBJ databases">
        <title>Genome Sequence of Candidatus Viridilinea halotolerans isolated from saline sulfide-rich spring.</title>
        <authorList>
            <person name="Grouzdev D.S."/>
            <person name="Burganskaya E.I."/>
            <person name="Krutkina M.S."/>
            <person name="Sukhacheva M.V."/>
            <person name="Gorlenko V.M."/>
        </authorList>
    </citation>
    <scope>NUCLEOTIDE SEQUENCE [LARGE SCALE GENOMIC DNA]</scope>
    <source>
        <strain evidence="7">Chok-6</strain>
    </source>
</reference>
<evidence type="ECO:0000313" key="7">
    <source>
        <dbReference type="EMBL" id="RRR65465.1"/>
    </source>
</evidence>
<dbReference type="PANTHER" id="PTHR43471">
    <property type="entry name" value="ABC TRANSPORTER PERMEASE"/>
    <property type="match status" value="1"/>
</dbReference>
<feature type="transmembrane region" description="Helical" evidence="5">
    <location>
        <begin position="174"/>
        <end position="200"/>
    </location>
</feature>
<dbReference type="Pfam" id="PF12698">
    <property type="entry name" value="ABC2_membrane_3"/>
    <property type="match status" value="1"/>
</dbReference>
<dbReference type="PANTHER" id="PTHR43471:SF3">
    <property type="entry name" value="ABC TRANSPORTER PERMEASE PROTEIN NATB"/>
    <property type="match status" value="1"/>
</dbReference>
<dbReference type="GO" id="GO:0016020">
    <property type="term" value="C:membrane"/>
    <property type="evidence" value="ECO:0007669"/>
    <property type="project" value="UniProtKB-SubCell"/>
</dbReference>
<keyword evidence="4 5" id="KW-0472">Membrane</keyword>
<keyword evidence="2 5" id="KW-0812">Transmembrane</keyword>
<evidence type="ECO:0000256" key="1">
    <source>
        <dbReference type="ARBA" id="ARBA00004141"/>
    </source>
</evidence>
<dbReference type="AlphaFoldDB" id="A0A426TQF4"/>
<comment type="subcellular location">
    <subcellularLocation>
        <location evidence="1">Membrane</location>
        <topology evidence="1">Multi-pass membrane protein</topology>
    </subcellularLocation>
</comment>
<feature type="transmembrane region" description="Helical" evidence="5">
    <location>
        <begin position="232"/>
        <end position="258"/>
    </location>
</feature>
<evidence type="ECO:0000259" key="6">
    <source>
        <dbReference type="Pfam" id="PF12698"/>
    </source>
</evidence>
<keyword evidence="3 5" id="KW-1133">Transmembrane helix</keyword>
<gene>
    <name evidence="7" type="ORF">EI684_23030</name>
</gene>
<dbReference type="GO" id="GO:0140359">
    <property type="term" value="F:ABC-type transporter activity"/>
    <property type="evidence" value="ECO:0007669"/>
    <property type="project" value="InterPro"/>
</dbReference>
<comment type="caution">
    <text evidence="7">The sequence shown here is derived from an EMBL/GenBank/DDBJ whole genome shotgun (WGS) entry which is preliminary data.</text>
</comment>
<proteinExistence type="predicted"/>
<accession>A0A426TQF4</accession>
<protein>
    <submittedName>
        <fullName evidence="7">ABC transporter permease</fullName>
    </submittedName>
</protein>
<dbReference type="EMBL" id="RSAS01000949">
    <property type="protein sequence ID" value="RRR65465.1"/>
    <property type="molecule type" value="Genomic_DNA"/>
</dbReference>
<evidence type="ECO:0000256" key="3">
    <source>
        <dbReference type="ARBA" id="ARBA00022989"/>
    </source>
</evidence>
<evidence type="ECO:0000256" key="5">
    <source>
        <dbReference type="SAM" id="Phobius"/>
    </source>
</evidence>
<name>A0A426TQF4_9CHLR</name>
<feature type="transmembrane region" description="Helical" evidence="5">
    <location>
        <begin position="305"/>
        <end position="324"/>
    </location>
</feature>
<feature type="transmembrane region" description="Helical" evidence="5">
    <location>
        <begin position="270"/>
        <end position="293"/>
    </location>
</feature>
<sequence length="403" mass="42861">MKRLFLVARHEYLRHARRRAFLLATLGLPLLALLGMGVLILLIQRAERPEAALGFVDQSGLLAAFTLALPNDPEATLVPLQPFAHAAAAQAALEAGEIAAYVLIPADYRAHGRVEVIGVEQLSSAGQRSLEAALRQGLVAQAQLTPAQAALAHDPLGQIEALSPDGRSSDPDAFFGRAMVAMLAGLLFMLTVFTSSSYLLQALIEEKENRTMELLATSISAEQLIGGKTLGLGLLGLTIAGVWVVVGSIGWQIGALFFPALHAINLSLGMLLAAALLLPLGYMLFAGIMIAISAMVPTAQEGQQFAGLATIVAILPMIASASFFLNPNGLFATTLSLFPLSAPLAMLMRMVLTSVPLWQLVLSVTFLALAAGGMIWIASRIFRVGMLRYGQRMSLRDLLRASM</sequence>
<feature type="domain" description="ABC-2 type transporter transmembrane" evidence="6">
    <location>
        <begin position="19"/>
        <end position="379"/>
    </location>
</feature>
<feature type="transmembrane region" description="Helical" evidence="5">
    <location>
        <begin position="360"/>
        <end position="379"/>
    </location>
</feature>
<evidence type="ECO:0000256" key="4">
    <source>
        <dbReference type="ARBA" id="ARBA00023136"/>
    </source>
</evidence>
<dbReference type="Proteomes" id="UP000280307">
    <property type="component" value="Unassembled WGS sequence"/>
</dbReference>
<evidence type="ECO:0000313" key="8">
    <source>
        <dbReference type="Proteomes" id="UP000280307"/>
    </source>
</evidence>
<evidence type="ECO:0000256" key="2">
    <source>
        <dbReference type="ARBA" id="ARBA00022692"/>
    </source>
</evidence>
<dbReference type="InterPro" id="IPR013525">
    <property type="entry name" value="ABC2_TM"/>
</dbReference>
<feature type="transmembrane region" description="Helical" evidence="5">
    <location>
        <begin position="21"/>
        <end position="43"/>
    </location>
</feature>